<organism evidence="8 9">
    <name type="scientific">Staphylococcus lugdunensis</name>
    <dbReference type="NCBI Taxonomy" id="28035"/>
    <lineage>
        <taxon>Bacteria</taxon>
        <taxon>Bacillati</taxon>
        <taxon>Bacillota</taxon>
        <taxon>Bacilli</taxon>
        <taxon>Bacillales</taxon>
        <taxon>Staphylococcaceae</taxon>
        <taxon>Staphylococcus</taxon>
    </lineage>
</organism>
<dbReference type="AlphaFoldDB" id="A0A4V6MZB8"/>
<dbReference type="GO" id="GO:0022857">
    <property type="term" value="F:transmembrane transporter activity"/>
    <property type="evidence" value="ECO:0007669"/>
    <property type="project" value="InterPro"/>
</dbReference>
<dbReference type="Proteomes" id="UP000293637">
    <property type="component" value="Unassembled WGS sequence"/>
</dbReference>
<dbReference type="InterPro" id="IPR052714">
    <property type="entry name" value="MFS_Exporter"/>
</dbReference>
<dbReference type="Pfam" id="PF07690">
    <property type="entry name" value="MFS_1"/>
    <property type="match status" value="1"/>
</dbReference>
<dbReference type="RefSeq" id="WP_002492260.1">
    <property type="nucleotide sequence ID" value="NZ_AP021848.1"/>
</dbReference>
<accession>A0A4V6MZB8</accession>
<feature type="transmembrane region" description="Helical" evidence="6">
    <location>
        <begin position="143"/>
        <end position="162"/>
    </location>
</feature>
<dbReference type="InterPro" id="IPR036259">
    <property type="entry name" value="MFS_trans_sf"/>
</dbReference>
<dbReference type="CDD" id="cd17489">
    <property type="entry name" value="MFS_YfcJ_like"/>
    <property type="match status" value="1"/>
</dbReference>
<evidence type="ECO:0000259" key="7">
    <source>
        <dbReference type="PROSITE" id="PS50850"/>
    </source>
</evidence>
<dbReference type="SUPFAM" id="SSF103473">
    <property type="entry name" value="MFS general substrate transporter"/>
    <property type="match status" value="1"/>
</dbReference>
<evidence type="ECO:0000256" key="1">
    <source>
        <dbReference type="ARBA" id="ARBA00004651"/>
    </source>
</evidence>
<dbReference type="InterPro" id="IPR020846">
    <property type="entry name" value="MFS_dom"/>
</dbReference>
<name>A0A4V6MZB8_STALU</name>
<feature type="transmembrane region" description="Helical" evidence="6">
    <location>
        <begin position="50"/>
        <end position="70"/>
    </location>
</feature>
<feature type="transmembrane region" description="Helical" evidence="6">
    <location>
        <begin position="308"/>
        <end position="328"/>
    </location>
</feature>
<reference evidence="8 9" key="1">
    <citation type="journal article" date="2019" name="Sci. Transl. Med.">
        <title>Quorum sensing between bacterial species on the skin protects against epidermal injury in atopic dermatitis.</title>
        <authorList>
            <person name="Williams M.R."/>
        </authorList>
    </citation>
    <scope>NUCLEOTIDE SEQUENCE [LARGE SCALE GENOMIC DNA]</scope>
    <source>
        <strain evidence="8 9">E7</strain>
    </source>
</reference>
<dbReference type="PROSITE" id="PS50850">
    <property type="entry name" value="MFS"/>
    <property type="match status" value="1"/>
</dbReference>
<evidence type="ECO:0000256" key="6">
    <source>
        <dbReference type="SAM" id="Phobius"/>
    </source>
</evidence>
<dbReference type="PANTHER" id="PTHR23531">
    <property type="entry name" value="QUINOLENE RESISTANCE PROTEIN NORA"/>
    <property type="match status" value="1"/>
</dbReference>
<evidence type="ECO:0000313" key="9">
    <source>
        <dbReference type="Proteomes" id="UP000293637"/>
    </source>
</evidence>
<evidence type="ECO:0000256" key="4">
    <source>
        <dbReference type="ARBA" id="ARBA00022989"/>
    </source>
</evidence>
<proteinExistence type="predicted"/>
<comment type="caution">
    <text evidence="8">The sequence shown here is derived from an EMBL/GenBank/DDBJ whole genome shotgun (WGS) entry which is preliminary data.</text>
</comment>
<dbReference type="Gene3D" id="1.20.1250.20">
    <property type="entry name" value="MFS general substrate transporter like domains"/>
    <property type="match status" value="2"/>
</dbReference>
<feature type="transmembrane region" description="Helical" evidence="6">
    <location>
        <begin position="372"/>
        <end position="390"/>
    </location>
</feature>
<evidence type="ECO:0000256" key="3">
    <source>
        <dbReference type="ARBA" id="ARBA00022692"/>
    </source>
</evidence>
<feature type="transmembrane region" description="Helical" evidence="6">
    <location>
        <begin position="252"/>
        <end position="271"/>
    </location>
</feature>
<sequence length="401" mass="44207">MNSTVLHKEPIFTRSFTLNFVINFFIYLCMYLLIVIIADYTKTAFHAPDSLAGLVVGIFVVGSLIGRFITGRYVNHFGPKKILIFGLLFLVITQLLYFVPGPLWFLIFTRLINGLATAVASTATGTIAAYITPKTRKSEGISLFSLSLVLGTAIGPFFGLLLVKSFSIMLLFTICIILGIISLILSLFVHVAFDFTGKYQHPHQHNKGFSLQRFIAREAIPVAIIMLLVGLGYASILTFLQFFAEQRHLIEASSYFFICYAIASLITRPIAGRLMDEHNENIVVYPAFIALIISFVLLVFSFNPFTLLLAGITLGIGYGNLSSSMQAIAIKVSPPAKYGLATSTYFIGLDIGIGFGPSVLGMFTNTISYSNIYLLMALVSTITIVIYFVIHGRKVKHLTPN</sequence>
<keyword evidence="4 6" id="KW-1133">Transmembrane helix</keyword>
<dbReference type="EMBL" id="SCHB01000001">
    <property type="protein sequence ID" value="TBW73304.1"/>
    <property type="molecule type" value="Genomic_DNA"/>
</dbReference>
<evidence type="ECO:0000313" key="8">
    <source>
        <dbReference type="EMBL" id="TBW73304.1"/>
    </source>
</evidence>
<feature type="transmembrane region" description="Helical" evidence="6">
    <location>
        <begin position="168"/>
        <end position="193"/>
    </location>
</feature>
<feature type="transmembrane region" description="Helical" evidence="6">
    <location>
        <begin position="283"/>
        <end position="302"/>
    </location>
</feature>
<dbReference type="PANTHER" id="PTHR23531:SF1">
    <property type="entry name" value="QUINOLENE RESISTANCE PROTEIN NORA"/>
    <property type="match status" value="1"/>
</dbReference>
<feature type="transmembrane region" description="Helical" evidence="6">
    <location>
        <begin position="20"/>
        <end position="38"/>
    </location>
</feature>
<evidence type="ECO:0000256" key="5">
    <source>
        <dbReference type="ARBA" id="ARBA00023136"/>
    </source>
</evidence>
<dbReference type="GeneID" id="58091454"/>
<protein>
    <submittedName>
        <fullName evidence="8">MFS transporter</fullName>
    </submittedName>
</protein>
<feature type="transmembrane region" description="Helical" evidence="6">
    <location>
        <begin position="340"/>
        <end position="360"/>
    </location>
</feature>
<feature type="transmembrane region" description="Helical" evidence="6">
    <location>
        <begin position="111"/>
        <end position="131"/>
    </location>
</feature>
<dbReference type="InterPro" id="IPR011701">
    <property type="entry name" value="MFS"/>
</dbReference>
<gene>
    <name evidence="8" type="ORF">EQ812_00450</name>
</gene>
<feature type="transmembrane region" description="Helical" evidence="6">
    <location>
        <begin position="82"/>
        <end position="99"/>
    </location>
</feature>
<evidence type="ECO:0000256" key="2">
    <source>
        <dbReference type="ARBA" id="ARBA00022448"/>
    </source>
</evidence>
<keyword evidence="2" id="KW-0813">Transport</keyword>
<keyword evidence="5 6" id="KW-0472">Membrane</keyword>
<comment type="subcellular location">
    <subcellularLocation>
        <location evidence="1">Cell membrane</location>
        <topology evidence="1">Multi-pass membrane protein</topology>
    </subcellularLocation>
</comment>
<dbReference type="GO" id="GO:0005886">
    <property type="term" value="C:plasma membrane"/>
    <property type="evidence" value="ECO:0007669"/>
    <property type="project" value="UniProtKB-SubCell"/>
</dbReference>
<keyword evidence="3 6" id="KW-0812">Transmembrane</keyword>
<feature type="domain" description="Major facilitator superfamily (MFS) profile" evidence="7">
    <location>
        <begin position="1"/>
        <end position="395"/>
    </location>
</feature>
<feature type="transmembrane region" description="Helical" evidence="6">
    <location>
        <begin position="214"/>
        <end position="240"/>
    </location>
</feature>